<feature type="transmembrane region" description="Helical" evidence="12">
    <location>
        <begin position="352"/>
        <end position="376"/>
    </location>
</feature>
<sequence>MVLFSRKEIYEIFHDGQKFGAKEVTRHETGGNVVMNCCVFNDKKNSYLVAGQESHCQLYKVNTKLVEQVKVENIGNDIHIKQRNTNLKPKEQVDNNKNVKKELYYTLNPMDSVQTDFNGSEPLSRVVRINYDGKVLATGGTDGDVRLWKFPSLQPLFILKGHKKEIDDVDFSRHDNYVISIAKDGLGILWDCKTGNERSKLTWKHPEGSKYLYKRCRFGVIEEQKNKSALYMIANAVNPKHKSFLQQWIPEENDLKKYSEFDETLATLAVRDDGRFVAVGTMFSGSISIHVAFSLQKILTVAGAHSMFVTGLEFLSSINTNHSISSVAEAAVLSISVDNRLCIHTVPYRRTIPLWIGIMLLVLTLFLTFLLCAYLGL</sequence>
<dbReference type="Gene3D" id="2.130.10.10">
    <property type="entry name" value="YVTN repeat-like/Quinoprotein amine dehydrogenase"/>
    <property type="match status" value="1"/>
</dbReference>
<dbReference type="PANTHER" id="PTHR23284">
    <property type="entry name" value="PROLACTIN REGULATORY ELEMENT BINDING PROTEIN"/>
    <property type="match status" value="1"/>
</dbReference>
<dbReference type="OrthoDB" id="2013972at2759"/>
<evidence type="ECO:0000313" key="13">
    <source>
        <dbReference type="EMBL" id="CAH1109126.1"/>
    </source>
</evidence>
<evidence type="ECO:0000256" key="8">
    <source>
        <dbReference type="ARBA" id="ARBA00022927"/>
    </source>
</evidence>
<evidence type="ECO:0000256" key="9">
    <source>
        <dbReference type="ARBA" id="ARBA00022989"/>
    </source>
</evidence>
<dbReference type="AlphaFoldDB" id="A0A9P0CVP8"/>
<gene>
    <name evidence="13" type="ORF">PSYICH_LOCUS8699</name>
</gene>
<dbReference type="GO" id="GO:0005789">
    <property type="term" value="C:endoplasmic reticulum membrane"/>
    <property type="evidence" value="ECO:0007669"/>
    <property type="project" value="UniProtKB-SubCell"/>
</dbReference>
<dbReference type="EMBL" id="OV651815">
    <property type="protein sequence ID" value="CAH1109126.1"/>
    <property type="molecule type" value="Genomic_DNA"/>
</dbReference>
<feature type="repeat" description="WD" evidence="11">
    <location>
        <begin position="159"/>
        <end position="200"/>
    </location>
</feature>
<dbReference type="InterPro" id="IPR045260">
    <property type="entry name" value="Sec12-like"/>
</dbReference>
<dbReference type="GO" id="GO:0005085">
    <property type="term" value="F:guanyl-nucleotide exchange factor activity"/>
    <property type="evidence" value="ECO:0007669"/>
    <property type="project" value="InterPro"/>
</dbReference>
<dbReference type="GO" id="GO:0003400">
    <property type="term" value="P:regulation of COPII vesicle coating"/>
    <property type="evidence" value="ECO:0007669"/>
    <property type="project" value="TreeGrafter"/>
</dbReference>
<keyword evidence="8" id="KW-0653">Protein transport</keyword>
<dbReference type="InterPro" id="IPR036322">
    <property type="entry name" value="WD40_repeat_dom_sf"/>
</dbReference>
<keyword evidence="5" id="KW-0677">Repeat</keyword>
<keyword evidence="3 11" id="KW-0853">WD repeat</keyword>
<feature type="repeat" description="WD" evidence="11">
    <location>
        <begin position="117"/>
        <end position="158"/>
    </location>
</feature>
<evidence type="ECO:0000256" key="2">
    <source>
        <dbReference type="ARBA" id="ARBA00022448"/>
    </source>
</evidence>
<evidence type="ECO:0000256" key="4">
    <source>
        <dbReference type="ARBA" id="ARBA00022692"/>
    </source>
</evidence>
<dbReference type="Pfam" id="PF00400">
    <property type="entry name" value="WD40"/>
    <property type="match status" value="2"/>
</dbReference>
<keyword evidence="2" id="KW-0813">Transport</keyword>
<evidence type="ECO:0000256" key="10">
    <source>
        <dbReference type="ARBA" id="ARBA00023136"/>
    </source>
</evidence>
<dbReference type="PROSITE" id="PS50082">
    <property type="entry name" value="WD_REPEATS_2"/>
    <property type="match status" value="2"/>
</dbReference>
<name>A0A9P0CVP8_9CUCU</name>
<protein>
    <recommendedName>
        <fullName evidence="15">Prolactin regulatory element-binding protein</fullName>
    </recommendedName>
</protein>
<evidence type="ECO:0000313" key="14">
    <source>
        <dbReference type="Proteomes" id="UP001153636"/>
    </source>
</evidence>
<accession>A0A9P0CVP8</accession>
<evidence type="ECO:0000256" key="7">
    <source>
        <dbReference type="ARBA" id="ARBA00022892"/>
    </source>
</evidence>
<dbReference type="InterPro" id="IPR015943">
    <property type="entry name" value="WD40/YVTN_repeat-like_dom_sf"/>
</dbReference>
<dbReference type="SUPFAM" id="SSF50978">
    <property type="entry name" value="WD40 repeat-like"/>
    <property type="match status" value="1"/>
</dbReference>
<evidence type="ECO:0000256" key="6">
    <source>
        <dbReference type="ARBA" id="ARBA00022824"/>
    </source>
</evidence>
<dbReference type="PANTHER" id="PTHR23284:SF0">
    <property type="entry name" value="PROLACTIN REGULATORY ELEMENT-BINDING PROTEIN"/>
    <property type="match status" value="1"/>
</dbReference>
<organism evidence="13 14">
    <name type="scientific">Psylliodes chrysocephalus</name>
    <dbReference type="NCBI Taxonomy" id="3402493"/>
    <lineage>
        <taxon>Eukaryota</taxon>
        <taxon>Metazoa</taxon>
        <taxon>Ecdysozoa</taxon>
        <taxon>Arthropoda</taxon>
        <taxon>Hexapoda</taxon>
        <taxon>Insecta</taxon>
        <taxon>Pterygota</taxon>
        <taxon>Neoptera</taxon>
        <taxon>Endopterygota</taxon>
        <taxon>Coleoptera</taxon>
        <taxon>Polyphaga</taxon>
        <taxon>Cucujiformia</taxon>
        <taxon>Chrysomeloidea</taxon>
        <taxon>Chrysomelidae</taxon>
        <taxon>Galerucinae</taxon>
        <taxon>Alticini</taxon>
        <taxon>Psylliodes</taxon>
    </lineage>
</organism>
<reference evidence="13" key="1">
    <citation type="submission" date="2022-01" db="EMBL/GenBank/DDBJ databases">
        <authorList>
            <person name="King R."/>
        </authorList>
    </citation>
    <scope>NUCLEOTIDE SEQUENCE</scope>
</reference>
<evidence type="ECO:0000256" key="11">
    <source>
        <dbReference type="PROSITE-ProRule" id="PRU00221"/>
    </source>
</evidence>
<keyword evidence="6" id="KW-0256">Endoplasmic reticulum</keyword>
<evidence type="ECO:0000256" key="5">
    <source>
        <dbReference type="ARBA" id="ARBA00022737"/>
    </source>
</evidence>
<evidence type="ECO:0008006" key="15">
    <source>
        <dbReference type="Google" id="ProtNLM"/>
    </source>
</evidence>
<keyword evidence="7" id="KW-0931">ER-Golgi transport</keyword>
<keyword evidence="9 12" id="KW-1133">Transmembrane helix</keyword>
<comment type="subcellular location">
    <subcellularLocation>
        <location evidence="1">Endoplasmic reticulum membrane</location>
        <topology evidence="1">Single-pass membrane protein</topology>
    </subcellularLocation>
</comment>
<dbReference type="GO" id="GO:0015031">
    <property type="term" value="P:protein transport"/>
    <property type="evidence" value="ECO:0007669"/>
    <property type="project" value="UniProtKB-KW"/>
</dbReference>
<evidence type="ECO:0000256" key="1">
    <source>
        <dbReference type="ARBA" id="ARBA00004389"/>
    </source>
</evidence>
<dbReference type="PROSITE" id="PS50294">
    <property type="entry name" value="WD_REPEATS_REGION"/>
    <property type="match status" value="1"/>
</dbReference>
<dbReference type="SMART" id="SM00320">
    <property type="entry name" value="WD40"/>
    <property type="match status" value="2"/>
</dbReference>
<keyword evidence="14" id="KW-1185">Reference proteome</keyword>
<keyword evidence="4 12" id="KW-0812">Transmembrane</keyword>
<evidence type="ECO:0000256" key="12">
    <source>
        <dbReference type="SAM" id="Phobius"/>
    </source>
</evidence>
<proteinExistence type="predicted"/>
<keyword evidence="10 12" id="KW-0472">Membrane</keyword>
<dbReference type="InterPro" id="IPR001680">
    <property type="entry name" value="WD40_rpt"/>
</dbReference>
<dbReference type="Proteomes" id="UP001153636">
    <property type="component" value="Chromosome 3"/>
</dbReference>
<dbReference type="GO" id="GO:0006888">
    <property type="term" value="P:endoplasmic reticulum to Golgi vesicle-mediated transport"/>
    <property type="evidence" value="ECO:0007669"/>
    <property type="project" value="TreeGrafter"/>
</dbReference>
<evidence type="ECO:0000256" key="3">
    <source>
        <dbReference type="ARBA" id="ARBA00022574"/>
    </source>
</evidence>